<evidence type="ECO:0000256" key="13">
    <source>
        <dbReference type="ARBA" id="ARBA00032593"/>
    </source>
</evidence>
<evidence type="ECO:0000256" key="4">
    <source>
        <dbReference type="ARBA" id="ARBA00022386"/>
    </source>
</evidence>
<feature type="region of interest" description="Disordered" evidence="14">
    <location>
        <begin position="1"/>
        <end position="21"/>
    </location>
</feature>
<keyword evidence="11" id="KW-0464">Manganese</keyword>
<dbReference type="InterPro" id="IPR022689">
    <property type="entry name" value="Iron_dep_repressor"/>
</dbReference>
<reference evidence="16 17" key="1">
    <citation type="submission" date="2016-10" db="EMBL/GenBank/DDBJ databases">
        <authorList>
            <person name="de Groot N.N."/>
        </authorList>
    </citation>
    <scope>NUCLEOTIDE SEQUENCE [LARGE SCALE GENOMIC DNA]</scope>
    <source>
        <strain evidence="16 17">DSM 27375</strain>
    </source>
</reference>
<dbReference type="InterPro" id="IPR050536">
    <property type="entry name" value="DtxR_MntR_Metal-Reg"/>
</dbReference>
<dbReference type="SUPFAM" id="SSF46785">
    <property type="entry name" value="Winged helix' DNA-binding domain"/>
    <property type="match status" value="1"/>
</dbReference>
<keyword evidence="6" id="KW-0678">Repressor</keyword>
<comment type="subcellular location">
    <subcellularLocation>
        <location evidence="1">Cytoplasm</location>
    </subcellularLocation>
</comment>
<evidence type="ECO:0000256" key="1">
    <source>
        <dbReference type="ARBA" id="ARBA00004496"/>
    </source>
</evidence>
<feature type="compositionally biased region" description="Polar residues" evidence="14">
    <location>
        <begin position="1"/>
        <end position="20"/>
    </location>
</feature>
<keyword evidence="9" id="KW-0010">Activator</keyword>
<evidence type="ECO:0000256" key="6">
    <source>
        <dbReference type="ARBA" id="ARBA00022491"/>
    </source>
</evidence>
<dbReference type="InterPro" id="IPR036421">
    <property type="entry name" value="Fe_dep_repressor_sf"/>
</dbReference>
<dbReference type="GO" id="GO:0046914">
    <property type="term" value="F:transition metal ion binding"/>
    <property type="evidence" value="ECO:0007669"/>
    <property type="project" value="InterPro"/>
</dbReference>
<dbReference type="EMBL" id="FNBL01000006">
    <property type="protein sequence ID" value="SDF67173.1"/>
    <property type="molecule type" value="Genomic_DNA"/>
</dbReference>
<evidence type="ECO:0000313" key="17">
    <source>
        <dbReference type="Proteomes" id="UP000182284"/>
    </source>
</evidence>
<gene>
    <name evidence="16" type="ORF">SAMN04488117_106103</name>
</gene>
<organism evidence="16 17">
    <name type="scientific">Celeribacter baekdonensis</name>
    <dbReference type="NCBI Taxonomy" id="875171"/>
    <lineage>
        <taxon>Bacteria</taxon>
        <taxon>Pseudomonadati</taxon>
        <taxon>Pseudomonadota</taxon>
        <taxon>Alphaproteobacteria</taxon>
        <taxon>Rhodobacterales</taxon>
        <taxon>Roseobacteraceae</taxon>
        <taxon>Celeribacter</taxon>
    </lineage>
</organism>
<dbReference type="GO" id="GO:0003700">
    <property type="term" value="F:DNA-binding transcription factor activity"/>
    <property type="evidence" value="ECO:0007669"/>
    <property type="project" value="InterPro"/>
</dbReference>
<dbReference type="InterPro" id="IPR036390">
    <property type="entry name" value="WH_DNA-bd_sf"/>
</dbReference>
<name>A0A1G7MZG3_9RHOB</name>
<dbReference type="NCBIfam" id="NF008273">
    <property type="entry name" value="PRK11050.1"/>
    <property type="match status" value="1"/>
</dbReference>
<dbReference type="PANTHER" id="PTHR33238:SF11">
    <property type="entry name" value="TRANSCRIPTIONAL REGULATOR MNTR"/>
    <property type="match status" value="1"/>
</dbReference>
<comment type="function">
    <text evidence="12">In the presence of manganese, represses expression of mntH and mntS. Up-regulates expression of mntP.</text>
</comment>
<evidence type="ECO:0000256" key="3">
    <source>
        <dbReference type="ARBA" id="ARBA00011738"/>
    </source>
</evidence>
<evidence type="ECO:0000256" key="8">
    <source>
        <dbReference type="ARBA" id="ARBA00023125"/>
    </source>
</evidence>
<sequence length="152" mass="16413">MAPSLSPNLPPEQQSASQADRFTRAREVQAVALLEDYVEMIGDLIAEHGEARVADIAERMGVAQPTATKAIARLKREGLATSRPYRGVFLTDDGAALADRVRARHRSVVALLIAVGVPETTAELDAEGIEHHVSEGTLAAFEAYLAQQNRNK</sequence>
<dbReference type="GO" id="GO:0005737">
    <property type="term" value="C:cytoplasm"/>
    <property type="evidence" value="ECO:0007669"/>
    <property type="project" value="UniProtKB-SubCell"/>
</dbReference>
<feature type="domain" description="HTH dtxR-type" evidence="15">
    <location>
        <begin position="30"/>
        <end position="91"/>
    </location>
</feature>
<keyword evidence="5" id="KW-0963">Cytoplasm</keyword>
<dbReference type="Proteomes" id="UP000182284">
    <property type="component" value="Unassembled WGS sequence"/>
</dbReference>
<evidence type="ECO:0000256" key="14">
    <source>
        <dbReference type="SAM" id="MobiDB-lite"/>
    </source>
</evidence>
<dbReference type="GO" id="GO:0003677">
    <property type="term" value="F:DNA binding"/>
    <property type="evidence" value="ECO:0007669"/>
    <property type="project" value="UniProtKB-KW"/>
</dbReference>
<dbReference type="InterPro" id="IPR011991">
    <property type="entry name" value="ArsR-like_HTH"/>
</dbReference>
<evidence type="ECO:0000256" key="2">
    <source>
        <dbReference type="ARBA" id="ARBA00007871"/>
    </source>
</evidence>
<evidence type="ECO:0000313" key="16">
    <source>
        <dbReference type="EMBL" id="SDF67173.1"/>
    </source>
</evidence>
<evidence type="ECO:0000256" key="11">
    <source>
        <dbReference type="ARBA" id="ARBA00023211"/>
    </source>
</evidence>
<evidence type="ECO:0000256" key="7">
    <source>
        <dbReference type="ARBA" id="ARBA00023015"/>
    </source>
</evidence>
<dbReference type="SMART" id="SM00529">
    <property type="entry name" value="HTH_DTXR"/>
    <property type="match status" value="1"/>
</dbReference>
<evidence type="ECO:0000256" key="5">
    <source>
        <dbReference type="ARBA" id="ARBA00022490"/>
    </source>
</evidence>
<dbReference type="Pfam" id="PF01325">
    <property type="entry name" value="Fe_dep_repress"/>
    <property type="match status" value="1"/>
</dbReference>
<evidence type="ECO:0000259" key="15">
    <source>
        <dbReference type="PROSITE" id="PS50944"/>
    </source>
</evidence>
<accession>A0A1G7MZG3</accession>
<evidence type="ECO:0000256" key="9">
    <source>
        <dbReference type="ARBA" id="ARBA00023159"/>
    </source>
</evidence>
<protein>
    <recommendedName>
        <fullName evidence="4">Transcriptional regulator MntR</fullName>
    </recommendedName>
    <alternativeName>
        <fullName evidence="13">Manganese transport regulator</fullName>
    </alternativeName>
</protein>
<dbReference type="Pfam" id="PF02742">
    <property type="entry name" value="Fe_dep_repr_C"/>
    <property type="match status" value="1"/>
</dbReference>
<dbReference type="GO" id="GO:0046983">
    <property type="term" value="F:protein dimerization activity"/>
    <property type="evidence" value="ECO:0007669"/>
    <property type="project" value="InterPro"/>
</dbReference>
<evidence type="ECO:0000256" key="12">
    <source>
        <dbReference type="ARBA" id="ARBA00025185"/>
    </source>
</evidence>
<dbReference type="InterPro" id="IPR001367">
    <property type="entry name" value="Fe_dep_repressor"/>
</dbReference>
<evidence type="ECO:0000256" key="10">
    <source>
        <dbReference type="ARBA" id="ARBA00023163"/>
    </source>
</evidence>
<keyword evidence="7" id="KW-0805">Transcription regulation</keyword>
<dbReference type="Gene3D" id="1.10.10.10">
    <property type="entry name" value="Winged helix-like DNA-binding domain superfamily/Winged helix DNA-binding domain"/>
    <property type="match status" value="1"/>
</dbReference>
<dbReference type="PANTHER" id="PTHR33238">
    <property type="entry name" value="IRON (METAL) DEPENDENT REPRESSOR, DTXR FAMILY"/>
    <property type="match status" value="1"/>
</dbReference>
<proteinExistence type="inferred from homology"/>
<dbReference type="InterPro" id="IPR022687">
    <property type="entry name" value="HTH_DTXR"/>
</dbReference>
<dbReference type="CDD" id="cd00090">
    <property type="entry name" value="HTH_ARSR"/>
    <property type="match status" value="1"/>
</dbReference>
<keyword evidence="8" id="KW-0238">DNA-binding</keyword>
<dbReference type="PROSITE" id="PS50944">
    <property type="entry name" value="HTH_DTXR"/>
    <property type="match status" value="1"/>
</dbReference>
<comment type="similarity">
    <text evidence="2">Belongs to the DtxR/MntR family.</text>
</comment>
<dbReference type="Gene3D" id="1.10.60.10">
    <property type="entry name" value="Iron dependent repressor, metal binding and dimerisation domain"/>
    <property type="match status" value="1"/>
</dbReference>
<dbReference type="OrthoDB" id="9791355at2"/>
<dbReference type="RefSeq" id="WP_074645170.1">
    <property type="nucleotide sequence ID" value="NZ_FNBL01000006.1"/>
</dbReference>
<dbReference type="AlphaFoldDB" id="A0A1G7MZG3"/>
<comment type="subunit">
    <text evidence="3">Homodimer.</text>
</comment>
<keyword evidence="10" id="KW-0804">Transcription</keyword>
<dbReference type="InterPro" id="IPR036388">
    <property type="entry name" value="WH-like_DNA-bd_sf"/>
</dbReference>